<evidence type="ECO:0000256" key="6">
    <source>
        <dbReference type="ARBA" id="ARBA00031828"/>
    </source>
</evidence>
<dbReference type="PANTHER" id="PTHR42891">
    <property type="entry name" value="D-GLYCERO-BETA-D-MANNO-HEPTOSE-1,7-BISPHOSPHATE 7-PHOSPHATASE"/>
    <property type="match status" value="1"/>
</dbReference>
<dbReference type="SUPFAM" id="SSF56784">
    <property type="entry name" value="HAD-like"/>
    <property type="match status" value="1"/>
</dbReference>
<feature type="site" description="Stabilizes the phosphoryl group" evidence="9">
    <location>
        <position position="120"/>
    </location>
</feature>
<dbReference type="GO" id="GO:0005737">
    <property type="term" value="C:cytoplasm"/>
    <property type="evidence" value="ECO:0007669"/>
    <property type="project" value="UniProtKB-SubCell"/>
</dbReference>
<organism evidence="11 12">
    <name type="scientific">Sorangium cellulosum</name>
    <name type="common">Polyangium cellulosum</name>
    <dbReference type="NCBI Taxonomy" id="56"/>
    <lineage>
        <taxon>Bacteria</taxon>
        <taxon>Pseudomonadati</taxon>
        <taxon>Myxococcota</taxon>
        <taxon>Polyangia</taxon>
        <taxon>Polyangiales</taxon>
        <taxon>Polyangiaceae</taxon>
        <taxon>Sorangium</taxon>
    </lineage>
</organism>
<feature type="binding site" evidence="10">
    <location>
        <position position="145"/>
    </location>
    <ligand>
        <name>Mg(2+)</name>
        <dbReference type="ChEBI" id="CHEBI:18420"/>
    </ligand>
</feature>
<comment type="cofactor">
    <cofactor evidence="10">
        <name>Zn(2+)</name>
        <dbReference type="ChEBI" id="CHEBI:29105"/>
    </cofactor>
</comment>
<keyword evidence="3 10" id="KW-0479">Metal-binding</keyword>
<comment type="caution">
    <text evidence="11">The sequence shown here is derived from an EMBL/GenBank/DDBJ whole genome shotgun (WGS) entry which is preliminary data.</text>
</comment>
<dbReference type="Proteomes" id="UP000075502">
    <property type="component" value="Unassembled WGS sequence"/>
</dbReference>
<keyword evidence="4 7" id="KW-0378">Hydrolase</keyword>
<evidence type="ECO:0000256" key="8">
    <source>
        <dbReference type="PIRSR" id="PIRSR004682-1"/>
    </source>
</evidence>
<evidence type="ECO:0000256" key="10">
    <source>
        <dbReference type="PIRSR" id="PIRSR004682-4"/>
    </source>
</evidence>
<reference evidence="11 12" key="1">
    <citation type="submission" date="2014-02" db="EMBL/GenBank/DDBJ databases">
        <title>The small core and large imbalanced accessory genome model reveals a collaborative survival strategy of Sorangium cellulosum strains in nature.</title>
        <authorList>
            <person name="Han K."/>
            <person name="Peng R."/>
            <person name="Blom J."/>
            <person name="Li Y.-Z."/>
        </authorList>
    </citation>
    <scope>NUCLEOTIDE SEQUENCE [LARGE SCALE GENOMIC DNA]</scope>
    <source>
        <strain evidence="11 12">So0007-03</strain>
    </source>
</reference>
<dbReference type="InterPro" id="IPR036412">
    <property type="entry name" value="HAD-like_sf"/>
</dbReference>
<sequence length="203" mass="21314">MARRGIVLDRDGTLIDVVRDPELGVVVTAFHPDQIRLLPGALEGLRRLADAGFLLAIATNQPGAAKGQVPWWAIERTNRALVDGLRAAGVEIAALAACPHHPEGGPGGDPALIGPCDCRKPKPGMLTGLARDLDLDVAASWMIGDAPSDVAAARAAGMRAGLLLDRRRCELCPLRGEADLPCPDRAAPRLDLLAAEILAEPRG</sequence>
<dbReference type="Gene3D" id="3.40.50.1000">
    <property type="entry name" value="HAD superfamily/HAD-like"/>
    <property type="match status" value="1"/>
</dbReference>
<dbReference type="Pfam" id="PF13242">
    <property type="entry name" value="Hydrolase_like"/>
    <property type="match status" value="1"/>
</dbReference>
<evidence type="ECO:0000313" key="11">
    <source>
        <dbReference type="EMBL" id="KYG04324.1"/>
    </source>
</evidence>
<evidence type="ECO:0000313" key="12">
    <source>
        <dbReference type="Proteomes" id="UP000075502"/>
    </source>
</evidence>
<feature type="site" description="Contributes to substrate recognition" evidence="9">
    <location>
        <position position="119"/>
    </location>
</feature>
<evidence type="ECO:0000256" key="1">
    <source>
        <dbReference type="ARBA" id="ARBA00004496"/>
    </source>
</evidence>
<feature type="binding site" evidence="10">
    <location>
        <position position="100"/>
    </location>
    <ligand>
        <name>Zn(2+)</name>
        <dbReference type="ChEBI" id="CHEBI:29105"/>
    </ligand>
</feature>
<name>A0A150TI05_SORCE</name>
<gene>
    <name evidence="11" type="ORF">BE21_47445</name>
</gene>
<dbReference type="InterPro" id="IPR004446">
    <property type="entry name" value="Heptose_bisP_phosphatase"/>
</dbReference>
<dbReference type="EMBL" id="JEME01002433">
    <property type="protein sequence ID" value="KYG04324.1"/>
    <property type="molecule type" value="Genomic_DNA"/>
</dbReference>
<comment type="similarity">
    <text evidence="7">Belongs to the gmhB family.</text>
</comment>
<keyword evidence="10" id="KW-0862">Zinc</keyword>
<feature type="binding site" evidence="10">
    <location>
        <position position="116"/>
    </location>
    <ligand>
        <name>Zn(2+)</name>
        <dbReference type="ChEBI" id="CHEBI:29105"/>
    </ligand>
</feature>
<evidence type="ECO:0000256" key="4">
    <source>
        <dbReference type="ARBA" id="ARBA00022801"/>
    </source>
</evidence>
<evidence type="ECO:0000256" key="5">
    <source>
        <dbReference type="ARBA" id="ARBA00023277"/>
    </source>
</evidence>
<feature type="binding site" evidence="10">
    <location>
        <position position="98"/>
    </location>
    <ligand>
        <name>Zn(2+)</name>
        <dbReference type="ChEBI" id="CHEBI:29105"/>
    </ligand>
</feature>
<dbReference type="InterPro" id="IPR006543">
    <property type="entry name" value="Histidinol-phos"/>
</dbReference>
<protein>
    <recommendedName>
        <fullName evidence="6 7">D,D-heptose 1,7-bisphosphate phosphatase</fullName>
        <ecNumber evidence="7">3.1.3.-</ecNumber>
    </recommendedName>
</protein>
<dbReference type="NCBIfam" id="TIGR01662">
    <property type="entry name" value="HAD-SF-IIIA"/>
    <property type="match status" value="1"/>
</dbReference>
<feature type="binding site" evidence="10">
    <location>
        <position position="118"/>
    </location>
    <ligand>
        <name>Zn(2+)</name>
        <dbReference type="ChEBI" id="CHEBI:29105"/>
    </ligand>
</feature>
<accession>A0A150TI05</accession>
<evidence type="ECO:0000256" key="2">
    <source>
        <dbReference type="ARBA" id="ARBA00022490"/>
    </source>
</evidence>
<feature type="active site" description="Nucleophile" evidence="8">
    <location>
        <position position="9"/>
    </location>
</feature>
<comment type="subcellular location">
    <subcellularLocation>
        <location evidence="1 7">Cytoplasm</location>
    </subcellularLocation>
</comment>
<dbReference type="InterPro" id="IPR023214">
    <property type="entry name" value="HAD_sf"/>
</dbReference>
<proteinExistence type="inferred from homology"/>
<dbReference type="PIRSF" id="PIRSF004682">
    <property type="entry name" value="GmhB"/>
    <property type="match status" value="1"/>
</dbReference>
<dbReference type="GO" id="GO:0005975">
    <property type="term" value="P:carbohydrate metabolic process"/>
    <property type="evidence" value="ECO:0007669"/>
    <property type="project" value="InterPro"/>
</dbReference>
<dbReference type="NCBIfam" id="TIGR01656">
    <property type="entry name" value="Histidinol-ppas"/>
    <property type="match status" value="1"/>
</dbReference>
<keyword evidence="5 7" id="KW-0119">Carbohydrate metabolism</keyword>
<dbReference type="GO" id="GO:0016791">
    <property type="term" value="F:phosphatase activity"/>
    <property type="evidence" value="ECO:0007669"/>
    <property type="project" value="InterPro"/>
</dbReference>
<comment type="cofactor">
    <cofactor evidence="10">
        <name>Mg(2+)</name>
        <dbReference type="ChEBI" id="CHEBI:18420"/>
    </cofactor>
</comment>
<dbReference type="AlphaFoldDB" id="A0A150TI05"/>
<keyword evidence="2 7" id="KW-0963">Cytoplasm</keyword>
<keyword evidence="10" id="KW-0460">Magnesium</keyword>
<feature type="active site" description="Nucleophile" evidence="8">
    <location>
        <position position="11"/>
    </location>
</feature>
<evidence type="ECO:0000256" key="7">
    <source>
        <dbReference type="PIRNR" id="PIRNR004682"/>
    </source>
</evidence>
<dbReference type="GO" id="GO:0046872">
    <property type="term" value="F:metal ion binding"/>
    <property type="evidence" value="ECO:0007669"/>
    <property type="project" value="UniProtKB-KW"/>
</dbReference>
<dbReference type="InterPro" id="IPR006549">
    <property type="entry name" value="HAD-SF_hydro_IIIA"/>
</dbReference>
<evidence type="ECO:0000256" key="9">
    <source>
        <dbReference type="PIRSR" id="PIRSR004682-3"/>
    </source>
</evidence>
<evidence type="ECO:0000256" key="3">
    <source>
        <dbReference type="ARBA" id="ARBA00022723"/>
    </source>
</evidence>
<feature type="binding site" evidence="10">
    <location>
        <position position="9"/>
    </location>
    <ligand>
        <name>Mg(2+)</name>
        <dbReference type="ChEBI" id="CHEBI:18420"/>
    </ligand>
</feature>
<feature type="binding site" evidence="10">
    <location>
        <position position="11"/>
    </location>
    <ligand>
        <name>Mg(2+)</name>
        <dbReference type="ChEBI" id="CHEBI:18420"/>
    </ligand>
</feature>
<feature type="site" description="Stabilizes the phosphoryl group" evidence="9">
    <location>
        <position position="59"/>
    </location>
</feature>
<dbReference type="PANTHER" id="PTHR42891:SF1">
    <property type="entry name" value="D-GLYCERO-BETA-D-MANNO-HEPTOSE-1,7-BISPHOSPHATE 7-PHOSPHATASE"/>
    <property type="match status" value="1"/>
</dbReference>
<dbReference type="EC" id="3.1.3.-" evidence="7"/>